<name>A0A4R2LJ17_9FIRM</name>
<evidence type="ECO:0000259" key="2">
    <source>
        <dbReference type="PROSITE" id="PS50104"/>
    </source>
</evidence>
<dbReference type="InterPro" id="IPR011990">
    <property type="entry name" value="TPR-like_helical_dom_sf"/>
</dbReference>
<dbReference type="Pfam" id="PF24883">
    <property type="entry name" value="NPHP3_N"/>
    <property type="match status" value="1"/>
</dbReference>
<dbReference type="SUPFAM" id="SSF52540">
    <property type="entry name" value="P-loop containing nucleoside triphosphate hydrolases"/>
    <property type="match status" value="1"/>
</dbReference>
<dbReference type="Gene3D" id="3.40.50.10140">
    <property type="entry name" value="Toll/interleukin-1 receptor homology (TIR) domain"/>
    <property type="match status" value="1"/>
</dbReference>
<dbReference type="SUPFAM" id="SSF48452">
    <property type="entry name" value="TPR-like"/>
    <property type="match status" value="1"/>
</dbReference>
<dbReference type="Pfam" id="PF13676">
    <property type="entry name" value="TIR_2"/>
    <property type="match status" value="1"/>
</dbReference>
<reference evidence="3 4" key="1">
    <citation type="submission" date="2019-03" db="EMBL/GenBank/DDBJ databases">
        <title>Genomic Encyclopedia of Type Strains, Phase IV (KMG-IV): sequencing the most valuable type-strain genomes for metagenomic binning, comparative biology and taxonomic classification.</title>
        <authorList>
            <person name="Goeker M."/>
        </authorList>
    </citation>
    <scope>NUCLEOTIDE SEQUENCE [LARGE SCALE GENOMIC DNA]</scope>
    <source>
        <strain evidence="3 4">DSM 28559</strain>
    </source>
</reference>
<dbReference type="SUPFAM" id="SSF52200">
    <property type="entry name" value="Toll/Interleukin receptor TIR domain"/>
    <property type="match status" value="1"/>
</dbReference>
<organism evidence="3 4">
    <name type="scientific">Frisingicoccus caecimuris</name>
    <dbReference type="NCBI Taxonomy" id="1796636"/>
    <lineage>
        <taxon>Bacteria</taxon>
        <taxon>Bacillati</taxon>
        <taxon>Bacillota</taxon>
        <taxon>Clostridia</taxon>
        <taxon>Lachnospirales</taxon>
        <taxon>Lachnospiraceae</taxon>
        <taxon>Frisingicoccus</taxon>
    </lineage>
</organism>
<dbReference type="AlphaFoldDB" id="A0A4R2LJ17"/>
<evidence type="ECO:0000313" key="3">
    <source>
        <dbReference type="EMBL" id="TCO85341.1"/>
    </source>
</evidence>
<dbReference type="RefSeq" id="WP_132089492.1">
    <property type="nucleotide sequence ID" value="NZ_JANKAQ010000003.1"/>
</dbReference>
<feature type="domain" description="TIR" evidence="2">
    <location>
        <begin position="1"/>
        <end position="134"/>
    </location>
</feature>
<dbReference type="InterPro" id="IPR027417">
    <property type="entry name" value="P-loop_NTPase"/>
</dbReference>
<comment type="caution">
    <text evidence="3">The sequence shown here is derived from an EMBL/GenBank/DDBJ whole genome shotgun (WGS) entry which is preliminary data.</text>
</comment>
<protein>
    <submittedName>
        <fullName evidence="3">NACHT domain-containing protein</fullName>
    </submittedName>
</protein>
<dbReference type="GO" id="GO:0007165">
    <property type="term" value="P:signal transduction"/>
    <property type="evidence" value="ECO:0007669"/>
    <property type="project" value="InterPro"/>
</dbReference>
<dbReference type="InterPro" id="IPR035897">
    <property type="entry name" value="Toll_tir_struct_dom_sf"/>
</dbReference>
<keyword evidence="4" id="KW-1185">Reference proteome</keyword>
<dbReference type="Gene3D" id="3.40.50.300">
    <property type="entry name" value="P-loop containing nucleotide triphosphate hydrolases"/>
    <property type="match status" value="1"/>
</dbReference>
<dbReference type="PANTHER" id="PTHR10039">
    <property type="entry name" value="AMELOGENIN"/>
    <property type="match status" value="1"/>
</dbReference>
<dbReference type="Gene3D" id="1.25.40.10">
    <property type="entry name" value="Tetratricopeptide repeat domain"/>
    <property type="match status" value="1"/>
</dbReference>
<gene>
    <name evidence="3" type="ORF">EV212_10362</name>
</gene>
<evidence type="ECO:0000256" key="1">
    <source>
        <dbReference type="ARBA" id="ARBA00022737"/>
    </source>
</evidence>
<dbReference type="EMBL" id="SLXA01000003">
    <property type="protein sequence ID" value="TCO85341.1"/>
    <property type="molecule type" value="Genomic_DNA"/>
</dbReference>
<dbReference type="OrthoDB" id="443465at2"/>
<dbReference type="PANTHER" id="PTHR10039:SF17">
    <property type="entry name" value="FUNGAL STAND N-TERMINAL GOODBYE DOMAIN-CONTAINING PROTEIN-RELATED"/>
    <property type="match status" value="1"/>
</dbReference>
<evidence type="ECO:0000313" key="4">
    <source>
        <dbReference type="Proteomes" id="UP000295711"/>
    </source>
</evidence>
<dbReference type="InterPro" id="IPR000157">
    <property type="entry name" value="TIR_dom"/>
</dbReference>
<dbReference type="InterPro" id="IPR056884">
    <property type="entry name" value="NPHP3-like_N"/>
</dbReference>
<sequence>MIFISYGHDEHEGLIRKIAEDLRKEGIDVWIDYDCLYGSSQWEQKIESGIQASKWVVIFMTNYSMRRPDGYCLDEISFARFYNKQIMPIKIQNVPPPISIARIQWLDMSEYATADGKIDEEYYQKKKCELIEILNGFKDLDYNIDANYLLINKLKPLDNESYLVPLKRFYGREWLFDAFECWLTESKDSRVFAIIGQAGSGKTAFVSQLCHKNKNIAAIHFCRYNNDERANPKRAIMSLAYHLSTQIDEYRQQLLSLTDLDKLLDKSASRLFEYIFIEPLMKMHAPSEYVIIVIDALDEATKNMKNELINLIVSDFHKTPQWLRLVITSRPEQDITRRLKHLNPVVIVNDSKENMEDVRGYLHLNLQPFLSDYSPKKQSGIIEKVLAKSEGNFLYAVEIVKAVEGGIFDLSDVDSFPVGLTNIYINYFERIFLKDTTYSYPKDIRPLMEILSVCYEPQSDDTIIDILNMDEYDFNDIKDHIFVLFPSTHGYIEPLHKSLIDWVVNKDLSGQFYVNEKSGHTRMSEYYGKFFSSGISNEYVSKYLAKHFLKSRMPEKAVEVLNDLNLQLSRIRIMGQDTAIREYLAEIKTLKDVCPEFTDDVLRSETFQHIFVKNRRYFYNAGLYFELKDIGFDNVISEYMQIDSLEILAGCVYYYYINEQYEDSEKLALDIIKRYYEPENYAVITELENEVALSCRKLVRFDDALHHCKIICEITGSSCPDFYEVALAHQTIGKVYYHRCQWEKAYEELCLAVKFLEDSLQLAPDADYQKMLKLYVAAFEREVALSLVWQKKIQLAKQHLDHAKMIYDEVKTTDRYYIRYLYVNMFADAVNGDYSRVVEIYPDLLKIAKSNYDKSQIEFYYAIAMYWKGDADESAKHLEIAKHFSDKIDAYLEKSEIAMLDTLLMSNDSRFKANTFKSDNQDIVNWLKFVWCFIVGEEK</sequence>
<accession>A0A4R2LJ17</accession>
<dbReference type="PROSITE" id="PS50104">
    <property type="entry name" value="TIR"/>
    <property type="match status" value="1"/>
</dbReference>
<dbReference type="Proteomes" id="UP000295711">
    <property type="component" value="Unassembled WGS sequence"/>
</dbReference>
<proteinExistence type="predicted"/>
<keyword evidence="1" id="KW-0677">Repeat</keyword>